<organism evidence="3 4">
    <name type="scientific">Holothuria leucospilota</name>
    <name type="common">Black long sea cucumber</name>
    <name type="synonym">Mertensiothuria leucospilota</name>
    <dbReference type="NCBI Taxonomy" id="206669"/>
    <lineage>
        <taxon>Eukaryota</taxon>
        <taxon>Metazoa</taxon>
        <taxon>Echinodermata</taxon>
        <taxon>Eleutherozoa</taxon>
        <taxon>Echinozoa</taxon>
        <taxon>Holothuroidea</taxon>
        <taxon>Aspidochirotacea</taxon>
        <taxon>Aspidochirotida</taxon>
        <taxon>Holothuriidae</taxon>
        <taxon>Holothuria</taxon>
    </lineage>
</organism>
<dbReference type="Proteomes" id="UP001152320">
    <property type="component" value="Chromosome 4"/>
</dbReference>
<feature type="domain" description="EF-hand" evidence="2">
    <location>
        <begin position="82"/>
        <end position="117"/>
    </location>
</feature>
<protein>
    <submittedName>
        <fullName evidence="3">Calcium-binding mitochondrial carrier protein SCaMC-1</fullName>
    </submittedName>
</protein>
<keyword evidence="4" id="KW-1185">Reference proteome</keyword>
<dbReference type="InterPro" id="IPR011992">
    <property type="entry name" value="EF-hand-dom_pair"/>
</dbReference>
<dbReference type="AlphaFoldDB" id="A0A9Q1CEU0"/>
<comment type="caution">
    <text evidence="3">The sequence shown here is derived from an EMBL/GenBank/DDBJ whole genome shotgun (WGS) entry which is preliminary data.</text>
</comment>
<evidence type="ECO:0000313" key="4">
    <source>
        <dbReference type="Proteomes" id="UP001152320"/>
    </source>
</evidence>
<accession>A0A9Q1CEU0</accession>
<evidence type="ECO:0000313" key="3">
    <source>
        <dbReference type="EMBL" id="KAJ8043370.1"/>
    </source>
</evidence>
<dbReference type="PROSITE" id="PS50222">
    <property type="entry name" value="EF_HAND_2"/>
    <property type="match status" value="2"/>
</dbReference>
<proteinExistence type="predicted"/>
<dbReference type="InterPro" id="IPR002048">
    <property type="entry name" value="EF_hand_dom"/>
</dbReference>
<reference evidence="3" key="1">
    <citation type="submission" date="2021-10" db="EMBL/GenBank/DDBJ databases">
        <title>Tropical sea cucumber genome reveals ecological adaptation and Cuvierian tubules defense mechanism.</title>
        <authorList>
            <person name="Chen T."/>
        </authorList>
    </citation>
    <scope>NUCLEOTIDE SEQUENCE</scope>
    <source>
        <strain evidence="3">Nanhai2018</strain>
        <tissue evidence="3">Muscle</tissue>
    </source>
</reference>
<dbReference type="Gene3D" id="1.10.238.10">
    <property type="entry name" value="EF-hand"/>
    <property type="match status" value="1"/>
</dbReference>
<dbReference type="OrthoDB" id="343296at2759"/>
<sequence>MGAAPTFPVQRVPITFESAKTYTSSGKKDWSRCTRVNITEFEKSTQKHFENVIEKRRCAKEAREKLDDLTPFLDKYEQWTARDIEDLRTQFMSFDINGDGLIDFPELDRALNELGDKSTPDARRKYFDAIDVDHSDSIDFEEFLEYIYSQLLSKVTTEGLSQAIGSVCSYGQKCARALRCMTFSEQMEAGLF</sequence>
<dbReference type="EMBL" id="JAIZAY010000004">
    <property type="protein sequence ID" value="KAJ8043370.1"/>
    <property type="molecule type" value="Genomic_DNA"/>
</dbReference>
<dbReference type="SUPFAM" id="SSF47473">
    <property type="entry name" value="EF-hand"/>
    <property type="match status" value="1"/>
</dbReference>
<dbReference type="PROSITE" id="PS00018">
    <property type="entry name" value="EF_HAND_1"/>
    <property type="match status" value="2"/>
</dbReference>
<keyword evidence="1" id="KW-0106">Calcium</keyword>
<feature type="domain" description="EF-hand" evidence="2">
    <location>
        <begin position="118"/>
        <end position="153"/>
    </location>
</feature>
<dbReference type="CDD" id="cd00051">
    <property type="entry name" value="EFh"/>
    <property type="match status" value="1"/>
</dbReference>
<dbReference type="Pfam" id="PF13499">
    <property type="entry name" value="EF-hand_7"/>
    <property type="match status" value="1"/>
</dbReference>
<name>A0A9Q1CEU0_HOLLE</name>
<evidence type="ECO:0000256" key="1">
    <source>
        <dbReference type="ARBA" id="ARBA00022837"/>
    </source>
</evidence>
<dbReference type="InterPro" id="IPR018247">
    <property type="entry name" value="EF_Hand_1_Ca_BS"/>
</dbReference>
<dbReference type="SMART" id="SM00054">
    <property type="entry name" value="EFh"/>
    <property type="match status" value="2"/>
</dbReference>
<evidence type="ECO:0000259" key="2">
    <source>
        <dbReference type="PROSITE" id="PS50222"/>
    </source>
</evidence>
<dbReference type="GO" id="GO:0005509">
    <property type="term" value="F:calcium ion binding"/>
    <property type="evidence" value="ECO:0007669"/>
    <property type="project" value="InterPro"/>
</dbReference>
<gene>
    <name evidence="3" type="ORF">HOLleu_10426</name>
</gene>